<evidence type="ECO:0000256" key="9">
    <source>
        <dbReference type="SAM" id="MobiDB-lite"/>
    </source>
</evidence>
<dbReference type="PANTHER" id="PTHR13768:SF2">
    <property type="entry name" value="GAMMA-SOLUBLE NSF ATTACHMENT PROTEIN"/>
    <property type="match status" value="1"/>
</dbReference>
<dbReference type="GO" id="GO:0005483">
    <property type="term" value="F:soluble NSF attachment protein activity"/>
    <property type="evidence" value="ECO:0007669"/>
    <property type="project" value="TreeGrafter"/>
</dbReference>
<evidence type="ECO:0000256" key="6">
    <source>
        <dbReference type="ARBA" id="ARBA00023136"/>
    </source>
</evidence>
<name>A0A834R8U9_SARSC</name>
<protein>
    <recommendedName>
        <fullName evidence="7">Gamma-soluble NSF attachment protein</fullName>
    </recommendedName>
    <alternativeName>
        <fullName evidence="8">N-ethylmaleimide-sensitive factor attachment protein gamma</fullName>
    </alternativeName>
</protein>
<reference evidence="10" key="2">
    <citation type="submission" date="2020-01" db="EMBL/GenBank/DDBJ databases">
        <authorList>
            <person name="Korhonen P.K.K."/>
            <person name="Guangxu M.G."/>
            <person name="Wang T.W."/>
            <person name="Stroehlein A.J.S."/>
            <person name="Young N.D."/>
            <person name="Ang C.-S.A."/>
            <person name="Fernando D.W.F."/>
            <person name="Lu H.L."/>
            <person name="Taylor S.T."/>
            <person name="Ehtesham M.E.M."/>
            <person name="Najaraj S.H.N."/>
            <person name="Harsha G.H.G."/>
            <person name="Madugundu A.M."/>
            <person name="Renuse S.R."/>
            <person name="Holt D.H."/>
            <person name="Pandey A.P."/>
            <person name="Papenfuss A.P."/>
            <person name="Gasser R.B.G."/>
            <person name="Fischer K.F."/>
        </authorList>
    </citation>
    <scope>NUCLEOTIDE SEQUENCE</scope>
    <source>
        <strain evidence="10">SSS_KF_BRIS2020</strain>
    </source>
</reference>
<dbReference type="OrthoDB" id="26569at2759"/>
<dbReference type="GO" id="GO:0016192">
    <property type="term" value="P:vesicle-mediated transport"/>
    <property type="evidence" value="ECO:0007669"/>
    <property type="project" value="UniProtKB-KW"/>
</dbReference>
<dbReference type="GO" id="GO:0019905">
    <property type="term" value="F:syntaxin binding"/>
    <property type="evidence" value="ECO:0007669"/>
    <property type="project" value="TreeGrafter"/>
</dbReference>
<dbReference type="PANTHER" id="PTHR13768">
    <property type="entry name" value="SOLUBLE NSF ATTACHMENT PROTEIN SNAP"/>
    <property type="match status" value="1"/>
</dbReference>
<comment type="similarity">
    <text evidence="2">Belongs to the SNAP family.</text>
</comment>
<comment type="subcellular location">
    <subcellularLocation>
        <location evidence="1">Membrane</location>
        <topology evidence="1">Peripheral membrane protein</topology>
    </subcellularLocation>
</comment>
<evidence type="ECO:0000256" key="7">
    <source>
        <dbReference type="ARBA" id="ARBA00040047"/>
    </source>
</evidence>
<dbReference type="EMBL" id="WVUK01000056">
    <property type="protein sequence ID" value="KAF7493164.1"/>
    <property type="molecule type" value="Genomic_DNA"/>
</dbReference>
<evidence type="ECO:0000256" key="5">
    <source>
        <dbReference type="ARBA" id="ARBA00022927"/>
    </source>
</evidence>
<dbReference type="InterPro" id="IPR000744">
    <property type="entry name" value="NSF_attach"/>
</dbReference>
<dbReference type="SUPFAM" id="SSF48452">
    <property type="entry name" value="TPR-like"/>
    <property type="match status" value="1"/>
</dbReference>
<dbReference type="Proteomes" id="UP000070412">
    <property type="component" value="Unassembled WGS sequence"/>
</dbReference>
<feature type="region of interest" description="Disordered" evidence="9">
    <location>
        <begin position="274"/>
        <end position="298"/>
    </location>
</feature>
<keyword evidence="3" id="KW-0813">Transport</keyword>
<dbReference type="EnsemblMetazoa" id="SSS_1500s_mrna">
    <property type="protein sequence ID" value="KAF7493164.1"/>
    <property type="gene ID" value="SSS_1500"/>
</dbReference>
<gene>
    <name evidence="10" type="ORF">SSS_1500</name>
</gene>
<organism evidence="10">
    <name type="scientific">Sarcoptes scabiei</name>
    <name type="common">Itch mite</name>
    <name type="synonym">Acarus scabiei</name>
    <dbReference type="NCBI Taxonomy" id="52283"/>
    <lineage>
        <taxon>Eukaryota</taxon>
        <taxon>Metazoa</taxon>
        <taxon>Ecdysozoa</taxon>
        <taxon>Arthropoda</taxon>
        <taxon>Chelicerata</taxon>
        <taxon>Arachnida</taxon>
        <taxon>Acari</taxon>
        <taxon>Acariformes</taxon>
        <taxon>Sarcoptiformes</taxon>
        <taxon>Astigmata</taxon>
        <taxon>Psoroptidia</taxon>
        <taxon>Sarcoptoidea</taxon>
        <taxon>Sarcoptidae</taxon>
        <taxon>Sarcoptinae</taxon>
        <taxon>Sarcoptes</taxon>
    </lineage>
</organism>
<reference evidence="11" key="3">
    <citation type="submission" date="2022-06" db="UniProtKB">
        <authorList>
            <consortium name="EnsemblMetazoa"/>
        </authorList>
    </citation>
    <scope>IDENTIFICATION</scope>
</reference>
<evidence type="ECO:0000313" key="12">
    <source>
        <dbReference type="Proteomes" id="UP000070412"/>
    </source>
</evidence>
<evidence type="ECO:0000256" key="2">
    <source>
        <dbReference type="ARBA" id="ARBA00010050"/>
    </source>
</evidence>
<keyword evidence="4" id="KW-0931">ER-Golgi transport</keyword>
<evidence type="ECO:0000256" key="4">
    <source>
        <dbReference type="ARBA" id="ARBA00022892"/>
    </source>
</evidence>
<reference evidence="12" key="1">
    <citation type="journal article" date="2020" name="PLoS Negl. Trop. Dis.">
        <title>High-quality nuclear genome for Sarcoptes scabiei-A critical resource for a neglected parasite.</title>
        <authorList>
            <person name="Korhonen P.K."/>
            <person name="Gasser R.B."/>
            <person name="Ma G."/>
            <person name="Wang T."/>
            <person name="Stroehlein A.J."/>
            <person name="Young N.D."/>
            <person name="Ang C.S."/>
            <person name="Fernando D.D."/>
            <person name="Lu H.C."/>
            <person name="Taylor S."/>
            <person name="Reynolds S.L."/>
            <person name="Mofiz E."/>
            <person name="Najaraj S.H."/>
            <person name="Gowda H."/>
            <person name="Madugundu A."/>
            <person name="Renuse S."/>
            <person name="Holt D."/>
            <person name="Pandey A."/>
            <person name="Papenfuss A.T."/>
            <person name="Fischer K."/>
        </authorList>
    </citation>
    <scope>NUCLEOTIDE SEQUENCE [LARGE SCALE GENOMIC DNA]</scope>
</reference>
<evidence type="ECO:0000256" key="8">
    <source>
        <dbReference type="ARBA" id="ARBA00042485"/>
    </source>
</evidence>
<evidence type="ECO:0000256" key="3">
    <source>
        <dbReference type="ARBA" id="ARBA00022448"/>
    </source>
</evidence>
<dbReference type="GO" id="GO:0006886">
    <property type="term" value="P:intracellular protein transport"/>
    <property type="evidence" value="ECO:0007669"/>
    <property type="project" value="InterPro"/>
</dbReference>
<evidence type="ECO:0000256" key="1">
    <source>
        <dbReference type="ARBA" id="ARBA00004170"/>
    </source>
</evidence>
<keyword evidence="5" id="KW-0653">Protein transport</keyword>
<dbReference type="InterPro" id="IPR011990">
    <property type="entry name" value="TPR-like_helical_dom_sf"/>
</dbReference>
<dbReference type="Pfam" id="PF14938">
    <property type="entry name" value="SNAP"/>
    <property type="match status" value="1"/>
</dbReference>
<dbReference type="AlphaFoldDB" id="A0A834R8U9"/>
<dbReference type="GO" id="GO:0031201">
    <property type="term" value="C:SNARE complex"/>
    <property type="evidence" value="ECO:0007669"/>
    <property type="project" value="TreeGrafter"/>
</dbReference>
<accession>A0A834R8U9</accession>
<keyword evidence="12" id="KW-1185">Reference proteome</keyword>
<sequence length="298" mass="34012">MSNTFNEANDCYARAEKALKTGLMKWKPDYDVAANEYSKAANIFKILRMPEKAIEANLKAFDCYLQTKTYFSAAKCYEQAGALAKELKDWENMIIYYDKACEYYREHGVPDTAALTYNKAAGVLETIRPEKSAEWYGKCYDTVENEDRHLQAAEYANKAVRMYLKLKRYDQAVHWSQKAFESYLTGSEERSAGRQVVTTIIIHLAQDDSVAAQKAYMANKGYIHNDERWTLDQLFKGLDHFDNDAITSALKSPFFANLDNELVKIIRDLLQKYQPKKSSGDDPTNVDNAEDDEAGAVL</sequence>
<feature type="compositionally biased region" description="Acidic residues" evidence="9">
    <location>
        <begin position="288"/>
        <end position="298"/>
    </location>
</feature>
<proteinExistence type="inferred from homology"/>
<dbReference type="Gene3D" id="1.25.40.10">
    <property type="entry name" value="Tetratricopeptide repeat domain"/>
    <property type="match status" value="1"/>
</dbReference>
<evidence type="ECO:0000313" key="11">
    <source>
        <dbReference type="EnsemblMetazoa" id="KAF7493164.1"/>
    </source>
</evidence>
<dbReference type="GO" id="GO:0005774">
    <property type="term" value="C:vacuolar membrane"/>
    <property type="evidence" value="ECO:0007669"/>
    <property type="project" value="TreeGrafter"/>
</dbReference>
<keyword evidence="6" id="KW-0472">Membrane</keyword>
<evidence type="ECO:0000313" key="10">
    <source>
        <dbReference type="EMBL" id="KAF7493164.1"/>
    </source>
</evidence>